<evidence type="ECO:0000313" key="1">
    <source>
        <dbReference type="EMBL" id="NYZ68057.1"/>
    </source>
</evidence>
<proteinExistence type="predicted"/>
<sequence length="238" mass="27370">MNTAIKYGLLISIGFGLFISEQVLAAAEDDPLLTKIMVNQLEWREAEGDNPIAWDTQAWVGKDLHKLWLKSEGEYTDGNTEESELQLLYSRAVAPFWDFQAGWRSDLESGPERHWLALGFQGLAPYYFETEPFLFLGEHGQIELRLEAEYEVLFTQHLVLTPEIEISAFSKNDEAVGVGSGLSEAEFSLRLRYEIRREFAPYIGINWWRKYGKTADFAREEGEETDDVNLVVGVRMWF</sequence>
<dbReference type="Pfam" id="PF05275">
    <property type="entry name" value="CopB"/>
    <property type="match status" value="1"/>
</dbReference>
<comment type="caution">
    <text evidence="1">The sequence shown here is derived from an EMBL/GenBank/DDBJ whole genome shotgun (WGS) entry which is preliminary data.</text>
</comment>
<dbReference type="RefSeq" id="WP_180570077.1">
    <property type="nucleotide sequence ID" value="NZ_JACCKB010000034.1"/>
</dbReference>
<protein>
    <submittedName>
        <fullName evidence="1">Copper resistance protein B</fullName>
    </submittedName>
</protein>
<evidence type="ECO:0000313" key="2">
    <source>
        <dbReference type="Proteomes" id="UP000569732"/>
    </source>
</evidence>
<dbReference type="InterPro" id="IPR007939">
    <property type="entry name" value="Cu-R_B_prcur"/>
</dbReference>
<reference evidence="1 2" key="1">
    <citation type="submission" date="2020-07" db="EMBL/GenBank/DDBJ databases">
        <title>Endozoicomonas sp. nov., isolated from sediment.</title>
        <authorList>
            <person name="Gu T."/>
        </authorList>
    </citation>
    <scope>NUCLEOTIDE SEQUENCE [LARGE SCALE GENOMIC DNA]</scope>
    <source>
        <strain evidence="1 2">SM1973</strain>
    </source>
</reference>
<gene>
    <name evidence="1" type="ORF">H0A36_18745</name>
</gene>
<dbReference type="Proteomes" id="UP000569732">
    <property type="component" value="Unassembled WGS sequence"/>
</dbReference>
<dbReference type="GO" id="GO:0005507">
    <property type="term" value="F:copper ion binding"/>
    <property type="evidence" value="ECO:0007669"/>
    <property type="project" value="InterPro"/>
</dbReference>
<dbReference type="EMBL" id="JACCKB010000034">
    <property type="protein sequence ID" value="NYZ68057.1"/>
    <property type="molecule type" value="Genomic_DNA"/>
</dbReference>
<dbReference type="GO" id="GO:0009279">
    <property type="term" value="C:cell outer membrane"/>
    <property type="evidence" value="ECO:0007669"/>
    <property type="project" value="InterPro"/>
</dbReference>
<dbReference type="AlphaFoldDB" id="A0A853IEZ7"/>
<accession>A0A853IEZ7</accession>
<organism evidence="1 2">
    <name type="scientific">Spartinivicinus marinus</name>
    <dbReference type="NCBI Taxonomy" id="2994442"/>
    <lineage>
        <taxon>Bacteria</taxon>
        <taxon>Pseudomonadati</taxon>
        <taxon>Pseudomonadota</taxon>
        <taxon>Gammaproteobacteria</taxon>
        <taxon>Oceanospirillales</taxon>
        <taxon>Zooshikellaceae</taxon>
        <taxon>Spartinivicinus</taxon>
    </lineage>
</organism>
<keyword evidence="2" id="KW-1185">Reference proteome</keyword>
<dbReference type="GO" id="GO:0006878">
    <property type="term" value="P:intracellular copper ion homeostasis"/>
    <property type="evidence" value="ECO:0007669"/>
    <property type="project" value="InterPro"/>
</dbReference>
<name>A0A853IEZ7_9GAMM</name>